<dbReference type="InterPro" id="IPR044153">
    <property type="entry name" value="PIN_Pae0151-like"/>
</dbReference>
<dbReference type="InterPro" id="IPR022907">
    <property type="entry name" value="VapC_family"/>
</dbReference>
<comment type="cofactor">
    <cofactor evidence="6">
        <name>Mg(2+)</name>
        <dbReference type="ChEBI" id="CHEBI:18420"/>
    </cofactor>
</comment>
<dbReference type="SUPFAM" id="SSF88723">
    <property type="entry name" value="PIN domain-like"/>
    <property type="match status" value="1"/>
</dbReference>
<feature type="binding site" evidence="6">
    <location>
        <position position="99"/>
    </location>
    <ligand>
        <name>Mg(2+)</name>
        <dbReference type="ChEBI" id="CHEBI:18420"/>
    </ligand>
</feature>
<keyword evidence="4 6" id="KW-0378">Hydrolase</keyword>
<evidence type="ECO:0000256" key="1">
    <source>
        <dbReference type="ARBA" id="ARBA00022649"/>
    </source>
</evidence>
<comment type="caution">
    <text evidence="8">The sequence shown here is derived from an EMBL/GenBank/DDBJ whole genome shotgun (WGS) entry which is preliminary data.</text>
</comment>
<feature type="binding site" evidence="6">
    <location>
        <position position="6"/>
    </location>
    <ligand>
        <name>Mg(2+)</name>
        <dbReference type="ChEBI" id="CHEBI:18420"/>
    </ligand>
</feature>
<dbReference type="EMBL" id="LVYU01000076">
    <property type="protein sequence ID" value="KZB02203.1"/>
    <property type="molecule type" value="Genomic_DNA"/>
</dbReference>
<evidence type="ECO:0000259" key="7">
    <source>
        <dbReference type="Pfam" id="PF01850"/>
    </source>
</evidence>
<dbReference type="EC" id="3.1.-.-" evidence="6"/>
<dbReference type="RefSeq" id="WP_062940735.1">
    <property type="nucleotide sequence ID" value="NZ_JBHZSX010000003.1"/>
</dbReference>
<organism evidence="8">
    <name type="scientific">Rhizobium leguminosarum</name>
    <dbReference type="NCBI Taxonomy" id="384"/>
    <lineage>
        <taxon>Bacteria</taxon>
        <taxon>Pseudomonadati</taxon>
        <taxon>Pseudomonadota</taxon>
        <taxon>Alphaproteobacteria</taxon>
        <taxon>Hyphomicrobiales</taxon>
        <taxon>Rhizobiaceae</taxon>
        <taxon>Rhizobium/Agrobacterium group</taxon>
        <taxon>Rhizobium</taxon>
    </lineage>
</organism>
<dbReference type="Gene3D" id="3.40.50.1010">
    <property type="entry name" value="5'-nuclease"/>
    <property type="match status" value="1"/>
</dbReference>
<dbReference type="GO" id="GO:0004540">
    <property type="term" value="F:RNA nuclease activity"/>
    <property type="evidence" value="ECO:0007669"/>
    <property type="project" value="InterPro"/>
</dbReference>
<dbReference type="PANTHER" id="PTHR35901:SF1">
    <property type="entry name" value="EXONUCLEASE VAPC9"/>
    <property type="match status" value="1"/>
</dbReference>
<dbReference type="HAMAP" id="MF_00265">
    <property type="entry name" value="VapC_Nob1"/>
    <property type="match status" value="1"/>
</dbReference>
<keyword evidence="2 6" id="KW-0540">Nuclease</keyword>
<dbReference type="InterPro" id="IPR051619">
    <property type="entry name" value="TypeII_TA_RNase_PINc/VapC"/>
</dbReference>
<keyword evidence="3 6" id="KW-0479">Metal-binding</keyword>
<evidence type="ECO:0000256" key="2">
    <source>
        <dbReference type="ARBA" id="ARBA00022722"/>
    </source>
</evidence>
<protein>
    <recommendedName>
        <fullName evidence="6">Ribonuclease VapC</fullName>
        <shortName evidence="6">RNase VapC</shortName>
        <ecNumber evidence="6">3.1.-.-</ecNumber>
    </recommendedName>
    <alternativeName>
        <fullName evidence="6">Toxin VapC</fullName>
    </alternativeName>
</protein>
<evidence type="ECO:0000256" key="3">
    <source>
        <dbReference type="ARBA" id="ARBA00022723"/>
    </source>
</evidence>
<comment type="function">
    <text evidence="6">Toxic component of a toxin-antitoxin (TA) system. An RNase.</text>
</comment>
<proteinExistence type="inferred from homology"/>
<gene>
    <name evidence="6" type="primary">vapC</name>
    <name evidence="8" type="ORF">A4A59_11660</name>
</gene>
<dbReference type="PANTHER" id="PTHR35901">
    <property type="entry name" value="RIBONUCLEASE VAPC3"/>
    <property type="match status" value="1"/>
</dbReference>
<dbReference type="CDD" id="cd09873">
    <property type="entry name" value="PIN_Pae0151-like"/>
    <property type="match status" value="1"/>
</dbReference>
<dbReference type="GO" id="GO:0000287">
    <property type="term" value="F:magnesium ion binding"/>
    <property type="evidence" value="ECO:0007669"/>
    <property type="project" value="UniProtKB-UniRule"/>
</dbReference>
<dbReference type="InterPro" id="IPR029060">
    <property type="entry name" value="PIN-like_dom_sf"/>
</dbReference>
<name>A0A154INW8_RHILE</name>
<dbReference type="GO" id="GO:0016787">
    <property type="term" value="F:hydrolase activity"/>
    <property type="evidence" value="ECO:0007669"/>
    <property type="project" value="UniProtKB-KW"/>
</dbReference>
<dbReference type="InterPro" id="IPR002716">
    <property type="entry name" value="PIN_dom"/>
</dbReference>
<dbReference type="GO" id="GO:0090729">
    <property type="term" value="F:toxin activity"/>
    <property type="evidence" value="ECO:0007669"/>
    <property type="project" value="UniProtKB-KW"/>
</dbReference>
<feature type="domain" description="PIN" evidence="7">
    <location>
        <begin position="4"/>
        <end position="124"/>
    </location>
</feature>
<evidence type="ECO:0000256" key="4">
    <source>
        <dbReference type="ARBA" id="ARBA00022801"/>
    </source>
</evidence>
<dbReference type="Pfam" id="PF01850">
    <property type="entry name" value="PIN"/>
    <property type="match status" value="1"/>
</dbReference>
<accession>A0A154INW8</accession>
<sequence length="134" mass="14774">MPFVVDASVAAAWLLADEESRTAEEALSFLETDDALVPDLFWHEMRNILLTAERRKRISNEDVLACLMRLTSLPLRTVSSEDHLPILRLAGKYQLSAYDAAYLALAVAENVSLATLDARLERAASAENLAFPVG</sequence>
<keyword evidence="6" id="KW-0800">Toxin</keyword>
<reference evidence="8" key="1">
    <citation type="submission" date="2016-03" db="EMBL/GenBank/DDBJ databases">
        <title>Microsymbionts genomes from the relict species Vavilovia formosa.</title>
        <authorList>
            <person name="Chirak E."/>
            <person name="Kimeklis A."/>
            <person name="Kopat V."/>
            <person name="Andronov E."/>
        </authorList>
    </citation>
    <scope>NUCLEOTIDE SEQUENCE [LARGE SCALE GENOMIC DNA]</scope>
    <source>
        <strain evidence="8">Vaf12</strain>
    </source>
</reference>
<evidence type="ECO:0000256" key="5">
    <source>
        <dbReference type="ARBA" id="ARBA00022842"/>
    </source>
</evidence>
<dbReference type="AlphaFoldDB" id="A0A154INW8"/>
<keyword evidence="1 6" id="KW-1277">Toxin-antitoxin system</keyword>
<evidence type="ECO:0000313" key="8">
    <source>
        <dbReference type="EMBL" id="KZB02203.1"/>
    </source>
</evidence>
<keyword evidence="5 6" id="KW-0460">Magnesium</keyword>
<evidence type="ECO:0000256" key="6">
    <source>
        <dbReference type="HAMAP-Rule" id="MF_00265"/>
    </source>
</evidence>
<comment type="similarity">
    <text evidence="6">Belongs to the PINc/VapC protein family.</text>
</comment>